<feature type="compositionally biased region" description="Pro residues" evidence="8">
    <location>
        <begin position="1631"/>
        <end position="1645"/>
    </location>
</feature>
<evidence type="ECO:0000256" key="4">
    <source>
        <dbReference type="ARBA" id="ARBA00022840"/>
    </source>
</evidence>
<dbReference type="GO" id="GO:0007018">
    <property type="term" value="P:microtubule-based movement"/>
    <property type="evidence" value="ECO:0007669"/>
    <property type="project" value="InterPro"/>
</dbReference>
<dbReference type="Pfam" id="PF00225">
    <property type="entry name" value="Kinesin"/>
    <property type="match status" value="1"/>
</dbReference>
<feature type="domain" description="Kinesin motor" evidence="9">
    <location>
        <begin position="45"/>
        <end position="439"/>
    </location>
</feature>
<evidence type="ECO:0000256" key="3">
    <source>
        <dbReference type="ARBA" id="ARBA00022741"/>
    </source>
</evidence>
<proteinExistence type="inferred from homology"/>
<dbReference type="GO" id="GO:0005737">
    <property type="term" value="C:cytoplasm"/>
    <property type="evidence" value="ECO:0007669"/>
    <property type="project" value="UniProtKB-SubCell"/>
</dbReference>
<dbReference type="PRINTS" id="PR00380">
    <property type="entry name" value="KINESINHEAVY"/>
</dbReference>
<feature type="compositionally biased region" description="Polar residues" evidence="8">
    <location>
        <begin position="1"/>
        <end position="17"/>
    </location>
</feature>
<evidence type="ECO:0000259" key="9">
    <source>
        <dbReference type="PROSITE" id="PS50067"/>
    </source>
</evidence>
<dbReference type="GO" id="GO:0005875">
    <property type="term" value="C:microtubule associated complex"/>
    <property type="evidence" value="ECO:0007669"/>
    <property type="project" value="TreeGrafter"/>
</dbReference>
<dbReference type="PANTHER" id="PTHR47969">
    <property type="entry name" value="CHROMOSOME-ASSOCIATED KINESIN KIF4A-RELATED"/>
    <property type="match status" value="1"/>
</dbReference>
<feature type="region of interest" description="Disordered" evidence="8">
    <location>
        <begin position="299"/>
        <end position="329"/>
    </location>
</feature>
<accession>A0AAQ3RC61</accession>
<feature type="region of interest" description="Disordered" evidence="8">
    <location>
        <begin position="173"/>
        <end position="198"/>
    </location>
</feature>
<dbReference type="PROSITE" id="PS00411">
    <property type="entry name" value="KINESIN_MOTOR_1"/>
    <property type="match status" value="1"/>
</dbReference>
<keyword evidence="11" id="KW-1185">Reference proteome</keyword>
<dbReference type="SUPFAM" id="SSF52540">
    <property type="entry name" value="P-loop containing nucleoside triphosphate hydrolases"/>
    <property type="match status" value="1"/>
</dbReference>
<evidence type="ECO:0000256" key="2">
    <source>
        <dbReference type="ARBA" id="ARBA00022490"/>
    </source>
</evidence>
<dbReference type="SMART" id="SM00129">
    <property type="entry name" value="KISc"/>
    <property type="match status" value="1"/>
</dbReference>
<gene>
    <name evidence="10" type="ORF">R9X50_00736200</name>
</gene>
<feature type="region of interest" description="Disordered" evidence="8">
    <location>
        <begin position="620"/>
        <end position="648"/>
    </location>
</feature>
<evidence type="ECO:0000256" key="7">
    <source>
        <dbReference type="SAM" id="Coils"/>
    </source>
</evidence>
<comment type="subcellular location">
    <subcellularLocation>
        <location evidence="1">Cytoplasm</location>
    </subcellularLocation>
</comment>
<dbReference type="InterPro" id="IPR027640">
    <property type="entry name" value="Kinesin-like_fam"/>
</dbReference>
<dbReference type="InterPro" id="IPR036961">
    <property type="entry name" value="Kinesin_motor_dom_sf"/>
</dbReference>
<feature type="coiled-coil region" evidence="7">
    <location>
        <begin position="946"/>
        <end position="980"/>
    </location>
</feature>
<keyword evidence="6" id="KW-0505">Motor protein</keyword>
<feature type="region of interest" description="Disordered" evidence="8">
    <location>
        <begin position="1"/>
        <end position="41"/>
    </location>
</feature>
<organism evidence="10 11">
    <name type="scientific">Acrodontium crateriforme</name>
    <dbReference type="NCBI Taxonomy" id="150365"/>
    <lineage>
        <taxon>Eukaryota</taxon>
        <taxon>Fungi</taxon>
        <taxon>Dikarya</taxon>
        <taxon>Ascomycota</taxon>
        <taxon>Pezizomycotina</taxon>
        <taxon>Dothideomycetes</taxon>
        <taxon>Dothideomycetidae</taxon>
        <taxon>Mycosphaerellales</taxon>
        <taxon>Teratosphaeriaceae</taxon>
        <taxon>Acrodontium</taxon>
    </lineage>
</organism>
<feature type="coiled-coil region" evidence="7">
    <location>
        <begin position="503"/>
        <end position="530"/>
    </location>
</feature>
<feature type="coiled-coil region" evidence="7">
    <location>
        <begin position="1219"/>
        <end position="1291"/>
    </location>
</feature>
<feature type="region of interest" description="Disordered" evidence="8">
    <location>
        <begin position="1596"/>
        <end position="1650"/>
    </location>
</feature>
<dbReference type="GO" id="GO:0005524">
    <property type="term" value="F:ATP binding"/>
    <property type="evidence" value="ECO:0007669"/>
    <property type="project" value="UniProtKB-UniRule"/>
</dbReference>
<dbReference type="InterPro" id="IPR027417">
    <property type="entry name" value="P-loop_NTPase"/>
</dbReference>
<evidence type="ECO:0000256" key="5">
    <source>
        <dbReference type="ARBA" id="ARBA00023054"/>
    </source>
</evidence>
<evidence type="ECO:0000256" key="6">
    <source>
        <dbReference type="PROSITE-ProRule" id="PRU00283"/>
    </source>
</evidence>
<feature type="region of interest" description="Disordered" evidence="8">
    <location>
        <begin position="720"/>
        <end position="774"/>
    </location>
</feature>
<reference evidence="10 11" key="1">
    <citation type="submission" date="2023-11" db="EMBL/GenBank/DDBJ databases">
        <title>An acidophilic fungus is an integral part of prey digestion in a carnivorous sundew plant.</title>
        <authorList>
            <person name="Tsai I.J."/>
        </authorList>
    </citation>
    <scope>NUCLEOTIDE SEQUENCE [LARGE SCALE GENOMIC DNA]</scope>
    <source>
        <strain evidence="10">169a</strain>
    </source>
</reference>
<keyword evidence="5 7" id="KW-0175">Coiled coil</keyword>
<dbReference type="Gene3D" id="3.40.850.10">
    <property type="entry name" value="Kinesin motor domain"/>
    <property type="match status" value="1"/>
</dbReference>
<dbReference type="PANTHER" id="PTHR47969:SF15">
    <property type="entry name" value="CHROMOSOME-ASSOCIATED KINESIN KIF4A-RELATED"/>
    <property type="match status" value="1"/>
</dbReference>
<dbReference type="InterPro" id="IPR019821">
    <property type="entry name" value="Kinesin_motor_CS"/>
</dbReference>
<feature type="compositionally biased region" description="Basic and acidic residues" evidence="8">
    <location>
        <begin position="886"/>
        <end position="900"/>
    </location>
</feature>
<sequence length="1791" mass="200415">MATPARSSALGQQTPTNMHKPKSSVTRFEAGSAGGRSMDDDSKTAVKVVVRVRPPLKPSDPGFDLIPQRFRENTCEVLSPTNLSIQSSQGKKLFLFDRVFDENTTQEGIWNYLSDSVTSFVKGYNVSIMAYGQSGAGKSFTMGTSGPEDQDDSDIKGIVPRAAQALFAKLNEPSERPSGIQTPKRYSTHSLPTLGGLKSERNSGAKNWELKASYVEIYNETVRDLLVDETVPSSDRASIVIREDPKGRIFLTGLHQIPINSVDDLLTALNFGSSIRQTDATNINARSSRSHAVFTLNLIQRKTDDDTPGTPTTKHQKRSSVSVDGPPGPETVAVIDSKLNFVDLAGSERLKNTGATGDRAKEGISINAGLASLGKVISQLSSKSPSAHISYRDSRLTRLLQDSLGGNAKTYMVACVTPAQFHLSETLNTVTYAQRARAIQSKPEIQLTHEDSDKQATIDRLKAEVSFLRDQVKNSDPSDRRAIAASKRPENARDREADMQTQLLDMQENYSALSQRHAKLIAELSRAKEDDDADIVLVDDSVGENAAERIKRSNSFAEAVEQMVLEYEKTIQTLESSLTKNRASLSKSENSLLEKENRIAHMESVQQQLQARIQKALDRESNNEAYTRELESRMEGSTSGEERSSAQIAELRREVTRLRESECNGEEYISTLEERLAEAEQDQETMQRELDRLEHIVERQRSIGRLDNLLGELDGMAKATPQNDMHASKISKRKQANGVHHSETPDESDSEHGSALSSRRQSQHQRNGSEMTLLGPHATTRDAAHDEVIADKVDALTQELFDLRSEHEANLNDYDNLQQKYRTALETLAKMEYGKERTSVDGPSSFLSDPLMRGEEKVESPTGQSSSPRSVSAELSSRVTSSIITGKEEDKTDIGSDTERTSFMGDSVLLDDLDSRYAPSPSPEQYEMQQEMEMLKRLNAEKDVSVAELTNTYKTLAQRHEETLKQMKILKQDAAKARDMRDMRDLRPASPALGKPNFRRKSEDVLGGMGTDRASRSFAALKNIALDNFDSKPEIRQRFESNLNSIMTEIHGRYERVQALETELTNLRKEMESKQAIITGLTRERSSMMVTSEADWSIVGQMRQQLVDSENQIKSLQEQHATKEKDYQEQIHQLKSSLDSYQDDNARLSTPNGERWASMPGNFPETPAEGPTPTRDLDDDLSTTPGAPRSVELAGDDAAEISRLQNALVESESKHKTALKSMQASEEKLRKTIADLKESMQKAHEQHTDYCTLQANHQSLQTQHKDLEDRHSSMQKDLEALESQHESIKKEHLAAIAAVTAGMEIERTKHKDAVDVLQQQVDKYKSATDDHVAKLEQMQGDYAKISKQVDEDSKSRELLSRELNMRKELVDNLENQLEVHKNAIKIHQESLESLRVQHVEDLDAMKESMAKAEKEASERHIQLANNHEVAIRDLQSELARFEGQHKEILRSASSALGCETDADNLGSHIKGITEENKELQARLVETNAELTKVQEELKAALENMEMLEGQVNELKTINEEAILNLEKVSERELKSSRLVEELEEQLNSTFDSQKANNHRMSAIHDETVQARAQLERDLEEQKLKNAMLEHQISKLDRHSLNSNGSNKSNHDSHSPEGGARQNRLSEAPTALPTPPPSIPLPPLPGNTPRDSAASILERATSPTGRMSPPASTDNNLNQLVEEQEARIRTIEKHLYAEKQLTATLEEALVDLETSANRTKSEADTWRKKCTGLEDELISLRKEKTSSRASLQQVEEEREMRKRAEQARQALEQRMMELNAAKKKKRSTLNCF</sequence>
<dbReference type="PROSITE" id="PS50067">
    <property type="entry name" value="KINESIN_MOTOR_2"/>
    <property type="match status" value="1"/>
</dbReference>
<dbReference type="GO" id="GO:0008017">
    <property type="term" value="F:microtubule binding"/>
    <property type="evidence" value="ECO:0007669"/>
    <property type="project" value="InterPro"/>
</dbReference>
<comment type="similarity">
    <text evidence="6">Belongs to the TRAFAC class myosin-kinesin ATPase superfamily. Kinesin family.</text>
</comment>
<evidence type="ECO:0000313" key="10">
    <source>
        <dbReference type="EMBL" id="WPH04471.1"/>
    </source>
</evidence>
<dbReference type="Proteomes" id="UP001303373">
    <property type="component" value="Chromosome 13"/>
</dbReference>
<keyword evidence="2" id="KW-0963">Cytoplasm</keyword>
<keyword evidence="4 6" id="KW-0067">ATP-binding</keyword>
<evidence type="ECO:0000313" key="11">
    <source>
        <dbReference type="Proteomes" id="UP001303373"/>
    </source>
</evidence>
<dbReference type="InterPro" id="IPR001752">
    <property type="entry name" value="Kinesin_motor_dom"/>
</dbReference>
<feature type="binding site" evidence="6">
    <location>
        <begin position="132"/>
        <end position="139"/>
    </location>
    <ligand>
        <name>ATP</name>
        <dbReference type="ChEBI" id="CHEBI:30616"/>
    </ligand>
</feature>
<dbReference type="GO" id="GO:0007052">
    <property type="term" value="P:mitotic spindle organization"/>
    <property type="evidence" value="ECO:0007669"/>
    <property type="project" value="TreeGrafter"/>
</dbReference>
<dbReference type="GO" id="GO:0051231">
    <property type="term" value="P:spindle elongation"/>
    <property type="evidence" value="ECO:0007669"/>
    <property type="project" value="TreeGrafter"/>
</dbReference>
<feature type="compositionally biased region" description="Polar residues" evidence="8">
    <location>
        <begin position="755"/>
        <end position="770"/>
    </location>
</feature>
<name>A0AAQ3RC61_9PEZI</name>
<dbReference type="EMBL" id="CP138592">
    <property type="protein sequence ID" value="WPH04471.1"/>
    <property type="molecule type" value="Genomic_DNA"/>
</dbReference>
<feature type="compositionally biased region" description="Polar residues" evidence="8">
    <location>
        <begin position="861"/>
        <end position="884"/>
    </location>
</feature>
<keyword evidence="3 6" id="KW-0547">Nucleotide-binding</keyword>
<feature type="coiled-coil region" evidence="7">
    <location>
        <begin position="1715"/>
        <end position="1787"/>
    </location>
</feature>
<feature type="region of interest" description="Disordered" evidence="8">
    <location>
        <begin position="1137"/>
        <end position="1191"/>
    </location>
</feature>
<evidence type="ECO:0000256" key="8">
    <source>
        <dbReference type="SAM" id="MobiDB-lite"/>
    </source>
</evidence>
<feature type="compositionally biased region" description="Polar residues" evidence="8">
    <location>
        <begin position="179"/>
        <end position="191"/>
    </location>
</feature>
<protein>
    <recommendedName>
        <fullName evidence="9">Kinesin motor domain-containing protein</fullName>
    </recommendedName>
</protein>
<dbReference type="GO" id="GO:0003777">
    <property type="term" value="F:microtubule motor activity"/>
    <property type="evidence" value="ECO:0007669"/>
    <property type="project" value="InterPro"/>
</dbReference>
<evidence type="ECO:0000256" key="1">
    <source>
        <dbReference type="ARBA" id="ARBA00004496"/>
    </source>
</evidence>
<feature type="region of interest" description="Disordered" evidence="8">
    <location>
        <begin position="472"/>
        <end position="495"/>
    </location>
</feature>
<feature type="region of interest" description="Disordered" evidence="8">
    <location>
        <begin position="835"/>
        <end position="900"/>
    </location>
</feature>